<dbReference type="Pfam" id="PF06978">
    <property type="entry name" value="POP1_N"/>
    <property type="match status" value="1"/>
</dbReference>
<dbReference type="PANTHER" id="PTHR22731:SF3">
    <property type="entry name" value="RIBONUCLEASES P_MRP PROTEIN SUBUNIT POP1"/>
    <property type="match status" value="1"/>
</dbReference>
<dbReference type="EMBL" id="KQ086129">
    <property type="protein sequence ID" value="KLO07616.1"/>
    <property type="molecule type" value="Genomic_DNA"/>
</dbReference>
<feature type="region of interest" description="Disordered" evidence="4">
    <location>
        <begin position="395"/>
        <end position="418"/>
    </location>
</feature>
<dbReference type="Proteomes" id="UP000053477">
    <property type="component" value="Unassembled WGS sequence"/>
</dbReference>
<reference evidence="8 9" key="1">
    <citation type="submission" date="2015-04" db="EMBL/GenBank/DDBJ databases">
        <title>Complete genome sequence of Schizopora paradoxa KUC8140, a cosmopolitan wood degrader in East Asia.</title>
        <authorList>
            <consortium name="DOE Joint Genome Institute"/>
            <person name="Min B."/>
            <person name="Park H."/>
            <person name="Jang Y."/>
            <person name="Kim J.-J."/>
            <person name="Kim K.H."/>
            <person name="Pangilinan J."/>
            <person name="Lipzen A."/>
            <person name="Riley R."/>
            <person name="Grigoriev I.V."/>
            <person name="Spatafora J.W."/>
            <person name="Choi I.-G."/>
        </authorList>
    </citation>
    <scope>NUCLEOTIDE SEQUENCE [LARGE SCALE GENOMIC DNA]</scope>
    <source>
        <strain evidence="8 9">KUC8140</strain>
    </source>
</reference>
<dbReference type="InParanoid" id="A0A0H2RS24"/>
<evidence type="ECO:0000259" key="6">
    <source>
        <dbReference type="Pfam" id="PF08170"/>
    </source>
</evidence>
<dbReference type="GO" id="GO:0001682">
    <property type="term" value="P:tRNA 5'-leader removal"/>
    <property type="evidence" value="ECO:0007669"/>
    <property type="project" value="InterPro"/>
</dbReference>
<name>A0A0H2RS24_9AGAM</name>
<protein>
    <submittedName>
        <fullName evidence="8">POP1-domain-containing protein</fullName>
    </submittedName>
</protein>
<comment type="subcellular location">
    <subcellularLocation>
        <location evidence="1">Nucleus</location>
    </subcellularLocation>
</comment>
<dbReference type="STRING" id="27342.A0A0H2RS24"/>
<organism evidence="8 9">
    <name type="scientific">Schizopora paradoxa</name>
    <dbReference type="NCBI Taxonomy" id="27342"/>
    <lineage>
        <taxon>Eukaryota</taxon>
        <taxon>Fungi</taxon>
        <taxon>Dikarya</taxon>
        <taxon>Basidiomycota</taxon>
        <taxon>Agaricomycotina</taxon>
        <taxon>Agaricomycetes</taxon>
        <taxon>Hymenochaetales</taxon>
        <taxon>Schizoporaceae</taxon>
        <taxon>Schizopora</taxon>
    </lineage>
</organism>
<feature type="domain" description="POP1 C-terminal" evidence="7">
    <location>
        <begin position="649"/>
        <end position="719"/>
    </location>
</feature>
<evidence type="ECO:0000259" key="7">
    <source>
        <dbReference type="Pfam" id="PF22770"/>
    </source>
</evidence>
<dbReference type="InterPro" id="IPR039182">
    <property type="entry name" value="Pop1"/>
</dbReference>
<dbReference type="GO" id="GO:0000172">
    <property type="term" value="C:ribonuclease MRP complex"/>
    <property type="evidence" value="ECO:0007669"/>
    <property type="project" value="InterPro"/>
</dbReference>
<feature type="domain" description="POPLD" evidence="6">
    <location>
        <begin position="449"/>
        <end position="540"/>
    </location>
</feature>
<feature type="region of interest" description="Disordered" evidence="4">
    <location>
        <begin position="68"/>
        <end position="94"/>
    </location>
</feature>
<feature type="region of interest" description="Disordered" evidence="4">
    <location>
        <begin position="508"/>
        <end position="531"/>
    </location>
</feature>
<gene>
    <name evidence="8" type="ORF">SCHPADRAFT_881436</name>
</gene>
<feature type="compositionally biased region" description="Basic and acidic residues" evidence="4">
    <location>
        <begin position="68"/>
        <end position="78"/>
    </location>
</feature>
<feature type="domain" description="Pop1 N-terminal" evidence="5">
    <location>
        <begin position="91"/>
        <end position="165"/>
    </location>
</feature>
<evidence type="ECO:0000313" key="8">
    <source>
        <dbReference type="EMBL" id="KLO07616.1"/>
    </source>
</evidence>
<evidence type="ECO:0000256" key="3">
    <source>
        <dbReference type="ARBA" id="ARBA00023242"/>
    </source>
</evidence>
<evidence type="ECO:0000313" key="9">
    <source>
        <dbReference type="Proteomes" id="UP000053477"/>
    </source>
</evidence>
<proteinExistence type="predicted"/>
<evidence type="ECO:0000256" key="1">
    <source>
        <dbReference type="ARBA" id="ARBA00004123"/>
    </source>
</evidence>
<keyword evidence="3" id="KW-0539">Nucleus</keyword>
<evidence type="ECO:0000256" key="4">
    <source>
        <dbReference type="SAM" id="MobiDB-lite"/>
    </source>
</evidence>
<dbReference type="InterPro" id="IPR055079">
    <property type="entry name" value="POP1_C"/>
</dbReference>
<dbReference type="GO" id="GO:0005655">
    <property type="term" value="C:nucleolar ribonuclease P complex"/>
    <property type="evidence" value="ECO:0007669"/>
    <property type="project" value="InterPro"/>
</dbReference>
<evidence type="ECO:0000256" key="2">
    <source>
        <dbReference type="ARBA" id="ARBA00022694"/>
    </source>
</evidence>
<accession>A0A0H2RS24</accession>
<sequence>MLGMEGLPSSIDVEKFVEARAYEVGAMQEAMEKASEASSSRVWQSLPRHFRRRAASHDVRRVPARLREKARAEMDPPKKQARKRVPQMGKSKQISRTEDFLLRQKDKTWLETHIWHAKRMKMENMWGYRLAVQPTEKSFRPSHRASLHGSILHDCSYNAIIELTGTERTLKMVLDRCCDAQEPSPAAARYVSGSRICLTYIYGLDAYPLDFIAPINIMWKPKLDESTGEGKGKGKAAPSKVHERTLWIRCHPLSYERVTEVLRTSISTVLQSLRDKVGETLEVDMSDFRDRFNIYEIIGPKSSQVIMGALSPIKDELKDNFKKTWQALGQLRSPGSVPRGTIIGFTVYDPRLNFPPKNITISNDSQHDPSAIWPSASLASCDIWDEVKRNKLQKPHFKKKDIDERKSKNLVPGSSLNPMRQDDRVPVMLIQKTIASPKDDDDTLRSLHGWTVIIPKGWGMPFFSSLIHTGTRVGGQREKATQHFEAGSLYFPRDYPGSTTYDDFVTQRGKEEKERWERKPPAKRPSWEKLGTRSPWTPDWDVVLGLRESTTIVVDSDEGLVPAQREAEVEAPNDVNLRPWLLKGPDVSSFPGNLMKTALLMVMLHIPRSGSPEDDALIYELENDEAKRWKEMLDQPIDSVRETELSEIDTSQAAIIGYVTSGNFSLSIGQGHAVGAIPVTKYLQLVEQSYRLGFGGSRPLIKWRNKDGNICRVAELEILC</sequence>
<dbReference type="FunCoup" id="A0A0H2RS24">
    <property type="interactions" value="436"/>
</dbReference>
<dbReference type="InterPro" id="IPR009723">
    <property type="entry name" value="Pop1_N"/>
</dbReference>
<dbReference type="Pfam" id="PF22770">
    <property type="entry name" value="POP1_C"/>
    <property type="match status" value="1"/>
</dbReference>
<keyword evidence="9" id="KW-1185">Reference proteome</keyword>
<dbReference type="OrthoDB" id="442863at2759"/>
<evidence type="ECO:0000259" key="5">
    <source>
        <dbReference type="Pfam" id="PF06978"/>
    </source>
</evidence>
<dbReference type="Pfam" id="PF08170">
    <property type="entry name" value="POPLD"/>
    <property type="match status" value="1"/>
</dbReference>
<dbReference type="PANTHER" id="PTHR22731">
    <property type="entry name" value="RIBONUCLEASES P/MRP PROTEIN SUBUNIT POP1"/>
    <property type="match status" value="1"/>
</dbReference>
<dbReference type="AlphaFoldDB" id="A0A0H2RS24"/>
<dbReference type="InterPro" id="IPR012590">
    <property type="entry name" value="POPLD_dom"/>
</dbReference>
<keyword evidence="2" id="KW-0819">tRNA processing</keyword>